<evidence type="ECO:0000313" key="2">
    <source>
        <dbReference type="Proteomes" id="UP000182567"/>
    </source>
</evidence>
<dbReference type="OrthoDB" id="7030114at2"/>
<dbReference type="RefSeq" id="WP_071555508.1">
    <property type="nucleotide sequence ID" value="NZ_CP017886.1"/>
</dbReference>
<name>A0A1J0ES30_9PSED</name>
<reference evidence="2" key="1">
    <citation type="submission" date="2016-10" db="EMBL/GenBank/DDBJ databases">
        <title>Pseudomonas frederiksbergensis ERGS4:02 complete genome.</title>
        <authorList>
            <person name="Kumar R."/>
            <person name="Acharya V."/>
            <person name="Singh D."/>
        </authorList>
    </citation>
    <scope>NUCLEOTIDE SEQUENCE [LARGE SCALE GENOMIC DNA]</scope>
    <source>
        <strain evidence="2">ERGS4:02</strain>
    </source>
</reference>
<gene>
    <name evidence="1" type="ORF">BLL42_25925</name>
</gene>
<dbReference type="GeneID" id="46911730"/>
<accession>A0A1J0ES30</accession>
<dbReference type="InterPro" id="IPR022037">
    <property type="entry name" value="DUF3606"/>
</dbReference>
<proteinExistence type="predicted"/>
<organism evidence="1 2">
    <name type="scientific">Pseudomonas frederiksbergensis</name>
    <dbReference type="NCBI Taxonomy" id="104087"/>
    <lineage>
        <taxon>Bacteria</taxon>
        <taxon>Pseudomonadati</taxon>
        <taxon>Pseudomonadota</taxon>
        <taxon>Gammaproteobacteria</taxon>
        <taxon>Pseudomonadales</taxon>
        <taxon>Pseudomonadaceae</taxon>
        <taxon>Pseudomonas</taxon>
    </lineage>
</organism>
<evidence type="ECO:0000313" key="1">
    <source>
        <dbReference type="EMBL" id="APC18973.1"/>
    </source>
</evidence>
<dbReference type="Proteomes" id="UP000182567">
    <property type="component" value="Chromosome"/>
</dbReference>
<dbReference type="EMBL" id="CP017886">
    <property type="protein sequence ID" value="APC18973.1"/>
    <property type="molecule type" value="Genomic_DNA"/>
</dbReference>
<protein>
    <submittedName>
        <fullName evidence="1">DUF3606 domain-containing protein</fullName>
    </submittedName>
</protein>
<dbReference type="AlphaFoldDB" id="A0A1J0ES30"/>
<sequence>MSDDLTKRRPQDASKINVHEPYELNYWSEHFKVSKEKIKDAVQKVGVMVDKVKAHLGK</sequence>
<dbReference type="Pfam" id="PF12244">
    <property type="entry name" value="DUF3606"/>
    <property type="match status" value="1"/>
</dbReference>